<dbReference type="PROSITE" id="PS50090">
    <property type="entry name" value="MYB_LIKE"/>
    <property type="match status" value="1"/>
</dbReference>
<comment type="caution">
    <text evidence="3">The sequence shown here is derived from an EMBL/GenBank/DDBJ whole genome shotgun (WGS) entry which is preliminary data.</text>
</comment>
<keyword evidence="4" id="KW-1185">Reference proteome</keyword>
<accession>A0A7J0EEH7</accession>
<protein>
    <submittedName>
        <fullName evidence="3">ELM2 domain-containing protein</fullName>
    </submittedName>
</protein>
<evidence type="ECO:0000313" key="3">
    <source>
        <dbReference type="EMBL" id="GFY84875.1"/>
    </source>
</evidence>
<sequence length="514" mass="57623">MTRVRCSVSCGNCSCSTALSLVHIGYPAIRTIIFGQGKMVCKRPFHDEESYKVGCKHPRQHEDSQQSSIVGIAHFGDGPQRLFSDEGENSAQRSQNEGENARDMVAGYLNSANKDLEMNASGSISSYLWVNHNAIDEHAESDAAVHLSYFPHYFELDHHVTSMVQPHDIYSFLLDHVPPKMVPVGADHQADVPEWAPKGFNKYTDFLEKSDTHTVLPQSSLSCTVENNNDWTSLAGTSVISTPDVESAAYGCCVDGGPRNYCNCLGRGSIRCVKQHVMETREELREKLGQKIFEELGFCDMGEEVAKKWTEEEEQTFHEVVLSNAASLGENFWDHLSAVFPSRTKRDLVSYYFNVFMLRKRAEQNRLDPLNIDSDNDEWQISEVGMSEEDYDSVVESLDQEATVFDQENHEEELHEGIEGETDTCKDDSDFVNQRNVIGEEDEGDIDDVSEAHVGNFIGAYGPVFQLSGRISSSTGEDQDIQDDSCTSYEYQCDKVDFCGPVDLRAGARESREE</sequence>
<dbReference type="OrthoDB" id="1908944at2759"/>
<evidence type="ECO:0000313" key="4">
    <source>
        <dbReference type="Proteomes" id="UP000585474"/>
    </source>
</evidence>
<evidence type="ECO:0000256" key="1">
    <source>
        <dbReference type="SAM" id="MobiDB-lite"/>
    </source>
</evidence>
<dbReference type="PANTHER" id="PTHR46872:SF4">
    <property type="entry name" value="MYB-LIKE DOMAIN-CONTAINING PROTEIN"/>
    <property type="match status" value="1"/>
</dbReference>
<feature type="domain" description="Myb-like" evidence="2">
    <location>
        <begin position="308"/>
        <end position="356"/>
    </location>
</feature>
<organism evidence="3 4">
    <name type="scientific">Actinidia rufa</name>
    <dbReference type="NCBI Taxonomy" id="165716"/>
    <lineage>
        <taxon>Eukaryota</taxon>
        <taxon>Viridiplantae</taxon>
        <taxon>Streptophyta</taxon>
        <taxon>Embryophyta</taxon>
        <taxon>Tracheophyta</taxon>
        <taxon>Spermatophyta</taxon>
        <taxon>Magnoliopsida</taxon>
        <taxon>eudicotyledons</taxon>
        <taxon>Gunneridae</taxon>
        <taxon>Pentapetalae</taxon>
        <taxon>asterids</taxon>
        <taxon>Ericales</taxon>
        <taxon>Actinidiaceae</taxon>
        <taxon>Actinidia</taxon>
    </lineage>
</organism>
<dbReference type="AlphaFoldDB" id="A0A7J0EEH7"/>
<feature type="region of interest" description="Disordered" evidence="1">
    <location>
        <begin position="81"/>
        <end position="101"/>
    </location>
</feature>
<dbReference type="PANTHER" id="PTHR46872">
    <property type="entry name" value="DNA BINDING PROTEIN"/>
    <property type="match status" value="1"/>
</dbReference>
<dbReference type="InterPro" id="IPR001005">
    <property type="entry name" value="SANT/Myb"/>
</dbReference>
<dbReference type="Gene3D" id="1.10.10.60">
    <property type="entry name" value="Homeodomain-like"/>
    <property type="match status" value="1"/>
</dbReference>
<proteinExistence type="predicted"/>
<dbReference type="CDD" id="cd00167">
    <property type="entry name" value="SANT"/>
    <property type="match status" value="1"/>
</dbReference>
<gene>
    <name evidence="3" type="ORF">Acr_03g0016490</name>
</gene>
<feature type="compositionally biased region" description="Polar residues" evidence="1">
    <location>
        <begin position="89"/>
        <end position="98"/>
    </location>
</feature>
<dbReference type="EMBL" id="BJWL01000003">
    <property type="protein sequence ID" value="GFY84875.1"/>
    <property type="molecule type" value="Genomic_DNA"/>
</dbReference>
<name>A0A7J0EEH7_9ERIC</name>
<evidence type="ECO:0000259" key="2">
    <source>
        <dbReference type="PROSITE" id="PS50090"/>
    </source>
</evidence>
<reference evidence="3 4" key="1">
    <citation type="submission" date="2019-07" db="EMBL/GenBank/DDBJ databases">
        <title>De Novo Assembly of kiwifruit Actinidia rufa.</title>
        <authorList>
            <person name="Sugita-Konishi S."/>
            <person name="Sato K."/>
            <person name="Mori E."/>
            <person name="Abe Y."/>
            <person name="Kisaki G."/>
            <person name="Hamano K."/>
            <person name="Suezawa K."/>
            <person name="Otani M."/>
            <person name="Fukuda T."/>
            <person name="Manabe T."/>
            <person name="Gomi K."/>
            <person name="Tabuchi M."/>
            <person name="Akimitsu K."/>
            <person name="Kataoka I."/>
        </authorList>
    </citation>
    <scope>NUCLEOTIDE SEQUENCE [LARGE SCALE GENOMIC DNA]</scope>
    <source>
        <strain evidence="4">cv. Fuchu</strain>
    </source>
</reference>
<dbReference type="SMART" id="SM00717">
    <property type="entry name" value="SANT"/>
    <property type="match status" value="1"/>
</dbReference>
<dbReference type="Proteomes" id="UP000585474">
    <property type="component" value="Unassembled WGS sequence"/>
</dbReference>